<evidence type="ECO:0000313" key="5">
    <source>
        <dbReference type="Proteomes" id="UP000190306"/>
    </source>
</evidence>
<evidence type="ECO:0000313" key="3">
    <source>
        <dbReference type="EMBL" id="OOQ47776.1"/>
    </source>
</evidence>
<dbReference type="RefSeq" id="WP_078636343.1">
    <property type="nucleotide sequence ID" value="NZ_CM007717.1"/>
</dbReference>
<dbReference type="Proteomes" id="UP000190306">
    <property type="component" value="Chromosome"/>
</dbReference>
<dbReference type="Proteomes" id="UP000502504">
    <property type="component" value="Chromosome"/>
</dbReference>
<sequence>MSTGSPIDDEAREDAVDVLRDLLVWQLVPERWARVEVIVDALADALDRGDGDALREATAELEVSGPIRITRIGAQSPGPVPVPERTRDRANHLVHSLGQPPRPGRGDGEPQPSGGDGDGSPTPAP</sequence>
<dbReference type="AlphaFoldDB" id="A0AAE7CNT3"/>
<dbReference type="InterPro" id="IPR046924">
    <property type="entry name" value="CATASP"/>
</dbReference>
<evidence type="ECO:0000313" key="4">
    <source>
        <dbReference type="EMBL" id="QIT48095.1"/>
    </source>
</evidence>
<feature type="region of interest" description="Disordered" evidence="1">
    <location>
        <begin position="68"/>
        <end position="125"/>
    </location>
</feature>
<reference evidence="4 6" key="2">
    <citation type="submission" date="2020-03" db="EMBL/GenBank/DDBJ databases">
        <title>Is there a link between lipid content and antibiotic production in Streptomyces?</title>
        <authorList>
            <person name="David M."/>
            <person name="Lejeune C."/>
            <person name="Abreu S."/>
            <person name="Thibessard A."/>
            <person name="Leblond P."/>
            <person name="Chaminade P."/>
            <person name="Virolle M.-J."/>
        </authorList>
    </citation>
    <scope>NUCLEOTIDE SEQUENCE [LARGE SCALE GENOMIC DNA]</scope>
    <source>
        <strain evidence="4 6">DSM 41481</strain>
    </source>
</reference>
<feature type="domain" description="CATRA-Associated Small Protein" evidence="2">
    <location>
        <begin position="14"/>
        <end position="100"/>
    </location>
</feature>
<evidence type="ECO:0000256" key="1">
    <source>
        <dbReference type="SAM" id="MobiDB-lite"/>
    </source>
</evidence>
<organism evidence="4 6">
    <name type="scientific">Streptomyces antibioticus</name>
    <dbReference type="NCBI Taxonomy" id="1890"/>
    <lineage>
        <taxon>Bacteria</taxon>
        <taxon>Bacillati</taxon>
        <taxon>Actinomycetota</taxon>
        <taxon>Actinomycetes</taxon>
        <taxon>Kitasatosporales</taxon>
        <taxon>Streptomycetaceae</taxon>
        <taxon>Streptomyces</taxon>
    </lineage>
</organism>
<evidence type="ECO:0000313" key="6">
    <source>
        <dbReference type="Proteomes" id="UP000502504"/>
    </source>
</evidence>
<dbReference type="EMBL" id="CP050692">
    <property type="protein sequence ID" value="QIT48095.1"/>
    <property type="molecule type" value="Genomic_DNA"/>
</dbReference>
<protein>
    <recommendedName>
        <fullName evidence="2">CATRA-Associated Small Protein domain-containing protein</fullName>
    </recommendedName>
</protein>
<dbReference type="Pfam" id="PF20271">
    <property type="entry name" value="CATASP"/>
    <property type="match status" value="1"/>
</dbReference>
<dbReference type="EMBL" id="LHQL01000014">
    <property type="protein sequence ID" value="OOQ47776.1"/>
    <property type="molecule type" value="Genomic_DNA"/>
</dbReference>
<proteinExistence type="predicted"/>
<name>A0AAE7CNT3_STRAT</name>
<reference evidence="3 5" key="1">
    <citation type="submission" date="2015-07" db="EMBL/GenBank/DDBJ databases">
        <title>Draft Genome Sequence of Streptomyces antibioticus, IMRU 3720 reveals insights in the evolution of actinomycin biosynthetic gene clusters in Streptomyces.</title>
        <authorList>
            <person name="Crnovcic I."/>
            <person name="Ruckert C."/>
            <person name="Kalinowksi J."/>
            <person name="Keller U."/>
        </authorList>
    </citation>
    <scope>NUCLEOTIDE SEQUENCE [LARGE SCALE GENOMIC DNA]</scope>
    <source>
        <strain evidence="3 5">DSM 41481</strain>
    </source>
</reference>
<accession>A0AAE7CNT3</accession>
<evidence type="ECO:0000259" key="2">
    <source>
        <dbReference type="Pfam" id="PF20271"/>
    </source>
</evidence>
<gene>
    <name evidence="3" type="ORF">AFM16_34390</name>
    <name evidence="4" type="ORF">HCX60_34980</name>
</gene>
<keyword evidence="5" id="KW-1185">Reference proteome</keyword>